<keyword evidence="3" id="KW-0645">Protease</keyword>
<feature type="active site" evidence="6">
    <location>
        <position position="217"/>
    </location>
</feature>
<evidence type="ECO:0000256" key="3">
    <source>
        <dbReference type="ARBA" id="ARBA00022670"/>
    </source>
</evidence>
<evidence type="ECO:0000256" key="5">
    <source>
        <dbReference type="ARBA" id="ARBA00022801"/>
    </source>
</evidence>
<dbReference type="PANTHER" id="PTHR13291:SF0">
    <property type="entry name" value="JOSEPHIN-LIKE PROTEIN"/>
    <property type="match status" value="1"/>
</dbReference>
<dbReference type="RefSeq" id="XP_040741835.1">
    <property type="nucleotide sequence ID" value="XM_040888179.1"/>
</dbReference>
<dbReference type="Proteomes" id="UP000193922">
    <property type="component" value="Unassembled WGS sequence"/>
</dbReference>
<feature type="domain" description="Josephin" evidence="8">
    <location>
        <begin position="52"/>
        <end position="262"/>
    </location>
</feature>
<dbReference type="AlphaFoldDB" id="A0A1Y1W373"/>
<evidence type="ECO:0000256" key="6">
    <source>
        <dbReference type="PROSITE-ProRule" id="PRU00331"/>
    </source>
</evidence>
<dbReference type="STRING" id="61395.A0A1Y1W373"/>
<evidence type="ECO:0000259" key="8">
    <source>
        <dbReference type="PROSITE" id="PS50957"/>
    </source>
</evidence>
<reference evidence="9 10" key="1">
    <citation type="submission" date="2016-07" db="EMBL/GenBank/DDBJ databases">
        <title>Pervasive Adenine N6-methylation of Active Genes in Fungi.</title>
        <authorList>
            <consortium name="DOE Joint Genome Institute"/>
            <person name="Mondo S.J."/>
            <person name="Dannebaum R.O."/>
            <person name="Kuo R.C."/>
            <person name="Labutti K."/>
            <person name="Haridas S."/>
            <person name="Kuo A."/>
            <person name="Salamov A."/>
            <person name="Ahrendt S.R."/>
            <person name="Lipzen A."/>
            <person name="Sullivan W."/>
            <person name="Andreopoulos W.B."/>
            <person name="Clum A."/>
            <person name="Lindquist E."/>
            <person name="Daum C."/>
            <person name="Ramamoorthy G.K."/>
            <person name="Gryganskyi A."/>
            <person name="Culley D."/>
            <person name="Magnuson J.K."/>
            <person name="James T.Y."/>
            <person name="O'Malley M.A."/>
            <person name="Stajich J.E."/>
            <person name="Spatafora J.W."/>
            <person name="Visel A."/>
            <person name="Grigoriev I.V."/>
        </authorList>
    </citation>
    <scope>NUCLEOTIDE SEQUENCE [LARGE SCALE GENOMIC DNA]</scope>
    <source>
        <strain evidence="9 10">ATCC 12442</strain>
    </source>
</reference>
<feature type="chain" id="PRO_5010994687" description="ubiquitinyl hydrolase 1" evidence="7">
    <location>
        <begin position="22"/>
        <end position="262"/>
    </location>
</feature>
<dbReference type="Pfam" id="PF02099">
    <property type="entry name" value="Josephin"/>
    <property type="match status" value="1"/>
</dbReference>
<evidence type="ECO:0000313" key="9">
    <source>
        <dbReference type="EMBL" id="ORX67989.1"/>
    </source>
</evidence>
<keyword evidence="5 6" id="KW-0378">Hydrolase</keyword>
<sequence>MVVKGIVIALALIALIRYLSRETSLDMIGKYITDWYTTTFTNKQQKQMKLRESPIYHEQQCFWLCAKHSLNNVLQHEVYTQADLERIARYLHDIHPEQSGWLKFNSHKNFLGFGDYDVNVMISALQEQGYDLLWHDNRRDIEEADLSNCIGLIIHIQPDWFFRRGHWFGIKYFDETLTVPHVPKVYVGQPRTARSAAERESHDYETRTYDSGFWNLDSKIPHPEHIGDRQKLNEFLRNLYKKNRVHVLLIVPVTHSSASSSI</sequence>
<dbReference type="OrthoDB" id="10063692at2759"/>
<dbReference type="InterPro" id="IPR006155">
    <property type="entry name" value="Josephin"/>
</dbReference>
<dbReference type="PANTHER" id="PTHR13291">
    <property type="entry name" value="JOSEPHIN 1, 2"/>
    <property type="match status" value="1"/>
</dbReference>
<protein>
    <recommendedName>
        <fullName evidence="2">ubiquitinyl hydrolase 1</fullName>
        <ecNumber evidence="2">3.4.19.12</ecNumber>
    </recommendedName>
</protein>
<gene>
    <name evidence="9" type="ORF">DL89DRAFT_269144</name>
</gene>
<keyword evidence="4" id="KW-0833">Ubl conjugation pathway</keyword>
<feature type="active site" evidence="6">
    <location>
        <position position="65"/>
    </location>
</feature>
<accession>A0A1Y1W373</accession>
<organism evidence="9 10">
    <name type="scientific">Linderina pennispora</name>
    <dbReference type="NCBI Taxonomy" id="61395"/>
    <lineage>
        <taxon>Eukaryota</taxon>
        <taxon>Fungi</taxon>
        <taxon>Fungi incertae sedis</taxon>
        <taxon>Zoopagomycota</taxon>
        <taxon>Kickxellomycotina</taxon>
        <taxon>Kickxellomycetes</taxon>
        <taxon>Kickxellales</taxon>
        <taxon>Kickxellaceae</taxon>
        <taxon>Linderina</taxon>
    </lineage>
</organism>
<comment type="catalytic activity">
    <reaction evidence="1">
        <text>Thiol-dependent hydrolysis of ester, thioester, amide, peptide and isopeptide bonds formed by the C-terminal Gly of ubiquitin (a 76-residue protein attached to proteins as an intracellular targeting signal).</text>
        <dbReference type="EC" id="3.4.19.12"/>
    </reaction>
</comment>
<comment type="caution">
    <text evidence="9">The sequence shown here is derived from an EMBL/GenBank/DDBJ whole genome shotgun (WGS) entry which is preliminary data.</text>
</comment>
<proteinExistence type="predicted"/>
<dbReference type="Gene3D" id="3.90.70.40">
    <property type="match status" value="1"/>
</dbReference>
<dbReference type="GO" id="GO:0006508">
    <property type="term" value="P:proteolysis"/>
    <property type="evidence" value="ECO:0007669"/>
    <property type="project" value="UniProtKB-KW"/>
</dbReference>
<dbReference type="GO" id="GO:0004843">
    <property type="term" value="F:cysteine-type deubiquitinase activity"/>
    <property type="evidence" value="ECO:0007669"/>
    <property type="project" value="UniProtKB-EC"/>
</dbReference>
<dbReference type="PROSITE" id="PS50957">
    <property type="entry name" value="JOSEPHIN"/>
    <property type="match status" value="1"/>
</dbReference>
<dbReference type="EMBL" id="MCFD01000011">
    <property type="protein sequence ID" value="ORX67989.1"/>
    <property type="molecule type" value="Genomic_DNA"/>
</dbReference>
<evidence type="ECO:0000256" key="4">
    <source>
        <dbReference type="ARBA" id="ARBA00022786"/>
    </source>
</evidence>
<keyword evidence="7" id="KW-0732">Signal</keyword>
<keyword evidence="10" id="KW-1185">Reference proteome</keyword>
<name>A0A1Y1W373_9FUNG</name>
<feature type="active site" evidence="6">
    <location>
        <position position="202"/>
    </location>
</feature>
<evidence type="ECO:0000256" key="7">
    <source>
        <dbReference type="SAM" id="SignalP"/>
    </source>
</evidence>
<dbReference type="GO" id="GO:0016579">
    <property type="term" value="P:protein deubiquitination"/>
    <property type="evidence" value="ECO:0007669"/>
    <property type="project" value="InterPro"/>
</dbReference>
<feature type="signal peptide" evidence="7">
    <location>
        <begin position="1"/>
        <end position="21"/>
    </location>
</feature>
<evidence type="ECO:0000313" key="10">
    <source>
        <dbReference type="Proteomes" id="UP000193922"/>
    </source>
</evidence>
<dbReference type="EC" id="3.4.19.12" evidence="2"/>
<dbReference type="GeneID" id="63804827"/>
<evidence type="ECO:0000256" key="2">
    <source>
        <dbReference type="ARBA" id="ARBA00012759"/>
    </source>
</evidence>
<dbReference type="SMART" id="SM01246">
    <property type="entry name" value="Josephin"/>
    <property type="match status" value="1"/>
</dbReference>
<evidence type="ECO:0000256" key="1">
    <source>
        <dbReference type="ARBA" id="ARBA00000707"/>
    </source>
</evidence>
<dbReference type="InterPro" id="IPR040053">
    <property type="entry name" value="JOSD1/2"/>
</dbReference>